<accession>A0A645JDS1</accession>
<proteinExistence type="predicted"/>
<evidence type="ECO:0000313" key="2">
    <source>
        <dbReference type="EMBL" id="MPN61332.1"/>
    </source>
</evidence>
<comment type="caution">
    <text evidence="2">The sequence shown here is derived from an EMBL/GenBank/DDBJ whole genome shotgun (WGS) entry which is preliminary data.</text>
</comment>
<feature type="region of interest" description="Disordered" evidence="1">
    <location>
        <begin position="1"/>
        <end position="59"/>
    </location>
</feature>
<gene>
    <name evidence="2" type="ORF">SDC9_209068</name>
</gene>
<evidence type="ECO:0000256" key="1">
    <source>
        <dbReference type="SAM" id="MobiDB-lite"/>
    </source>
</evidence>
<feature type="compositionally biased region" description="Basic and acidic residues" evidence="1">
    <location>
        <begin position="48"/>
        <end position="57"/>
    </location>
</feature>
<feature type="compositionally biased region" description="Basic and acidic residues" evidence="1">
    <location>
        <begin position="80"/>
        <end position="106"/>
    </location>
</feature>
<name>A0A645JDS1_9ZZZZ</name>
<dbReference type="EMBL" id="VSSQ01137806">
    <property type="protein sequence ID" value="MPN61332.1"/>
    <property type="molecule type" value="Genomic_DNA"/>
</dbReference>
<organism evidence="2">
    <name type="scientific">bioreactor metagenome</name>
    <dbReference type="NCBI Taxonomy" id="1076179"/>
    <lineage>
        <taxon>unclassified sequences</taxon>
        <taxon>metagenomes</taxon>
        <taxon>ecological metagenomes</taxon>
    </lineage>
</organism>
<feature type="compositionally biased region" description="Basic and acidic residues" evidence="1">
    <location>
        <begin position="1"/>
        <end position="25"/>
    </location>
</feature>
<reference evidence="2" key="1">
    <citation type="submission" date="2019-08" db="EMBL/GenBank/DDBJ databases">
        <authorList>
            <person name="Kucharzyk K."/>
            <person name="Murdoch R.W."/>
            <person name="Higgins S."/>
            <person name="Loffler F."/>
        </authorList>
    </citation>
    <scope>NUCLEOTIDE SEQUENCE</scope>
</reference>
<protein>
    <submittedName>
        <fullName evidence="2">Uncharacterized protein</fullName>
    </submittedName>
</protein>
<sequence length="106" mass="11504">MSVIDDRGTDDDRSQTGDDQPDAHADIGISLILGEQRARQGNQAVAERQPEQGHRVGVDTLRAGHALVVAGGAQCQPDIGRQEPDERDHEDGQQRCQDPDRDPGTQ</sequence>
<feature type="region of interest" description="Disordered" evidence="1">
    <location>
        <begin position="74"/>
        <end position="106"/>
    </location>
</feature>
<dbReference type="AlphaFoldDB" id="A0A645JDS1"/>